<protein>
    <recommendedName>
        <fullName evidence="3">DUF4371 domain-containing protein</fullName>
    </recommendedName>
</protein>
<evidence type="ECO:0000313" key="2">
    <source>
        <dbReference type="Proteomes" id="UP001159405"/>
    </source>
</evidence>
<evidence type="ECO:0008006" key="3">
    <source>
        <dbReference type="Google" id="ProtNLM"/>
    </source>
</evidence>
<dbReference type="Proteomes" id="UP001159405">
    <property type="component" value="Unassembled WGS sequence"/>
</dbReference>
<keyword evidence="2" id="KW-1185">Reference proteome</keyword>
<sequence>MYCSTCRRYPSFANLQSSLYIGCGSGGKYRIDSLVHHNASKEHYRCSLQFEKDSNPQYLEPIKAVVQRNCRSALQCLFNTAFFVAHEELAFRKFAGLCELRKKNGVQFGEQYKNDKGCKTFISYIAQVEKGRIQSAVSDSRFMSILSDGSTDSGIVEQEAVYIRYVNRKGRSVCHFVDIVALESANADGILHAIDQSLLGIGITKT</sequence>
<evidence type="ECO:0000313" key="1">
    <source>
        <dbReference type="EMBL" id="CAH3159265.1"/>
    </source>
</evidence>
<proteinExistence type="predicted"/>
<dbReference type="PANTHER" id="PTHR46880">
    <property type="entry name" value="RAS-ASSOCIATING DOMAIN-CONTAINING PROTEIN"/>
    <property type="match status" value="1"/>
</dbReference>
<gene>
    <name evidence="1" type="ORF">PLOB_00003584</name>
</gene>
<name>A0ABN8Q869_9CNID</name>
<accession>A0ABN8Q869</accession>
<dbReference type="EMBL" id="CALNXK010000113">
    <property type="protein sequence ID" value="CAH3159265.1"/>
    <property type="molecule type" value="Genomic_DNA"/>
</dbReference>
<reference evidence="1 2" key="1">
    <citation type="submission" date="2022-05" db="EMBL/GenBank/DDBJ databases">
        <authorList>
            <consortium name="Genoscope - CEA"/>
            <person name="William W."/>
        </authorList>
    </citation>
    <scope>NUCLEOTIDE SEQUENCE [LARGE SCALE GENOMIC DNA]</scope>
</reference>
<comment type="caution">
    <text evidence="1">The sequence shown here is derived from an EMBL/GenBank/DDBJ whole genome shotgun (WGS) entry which is preliminary data.</text>
</comment>
<dbReference type="PANTHER" id="PTHR46880:SF5">
    <property type="entry name" value="DUF4371 DOMAIN-CONTAINING PROTEIN"/>
    <property type="match status" value="1"/>
</dbReference>
<organism evidence="1 2">
    <name type="scientific">Porites lobata</name>
    <dbReference type="NCBI Taxonomy" id="104759"/>
    <lineage>
        <taxon>Eukaryota</taxon>
        <taxon>Metazoa</taxon>
        <taxon>Cnidaria</taxon>
        <taxon>Anthozoa</taxon>
        <taxon>Hexacorallia</taxon>
        <taxon>Scleractinia</taxon>
        <taxon>Fungiina</taxon>
        <taxon>Poritidae</taxon>
        <taxon>Porites</taxon>
    </lineage>
</organism>